<dbReference type="InParanoid" id="W3WQV1"/>
<sequence length="605" mass="66843">MRPVNALVLCIHCLAKSVLARTIIQLSVSREPPSHASAAINPSFAGFGIEPSNLFSFTGTDVPNLLTFNLIQNLVSYTDKAPHIRIGGNTQDYQVFNEHQTQWTWVKNHNAVGQGVFPSDHMVIGPRYFEAANRFPAGTPVTWGLNLAYAQDDWPEQITTMASQVFENCPNLDLVSIEVGNEPDLYLKNGFRSGEWNGKIYTEQWLERVGVLYEQVLRPRNITSAFFEPACTASTIGTTFRIVDLVGFGIDGLANNSNASFITSWNQHDYYYFVGVSTYRLTLAHFQRLSTVEDQFTAWAEQVGQAHDTLYPYALREMGLVGPVGLEGITDTFAAALWTLNFLLYAATLGVSGVQFHMTDNSAASAWQPVKIADREPFVRPLYYGYAAFDQVIGPTCTARVASIDVTDQLLGDYDGYVRVYAVYQDEKWHSLVVINSMPNNVSQASQSGLGVIVRLPRRLTGKMVHLAYLSGPGSDATTNTTWNNIEYESSGDGTPTPIDDGLSGKSFQVGVDGTINIDVRDSQAVVVNLRWRVGEGLRADDKACAVFSRGSLLTDGNGSIAGNDTVNGEENIASGRWRGIRHEEGVRFMMAWIILLGIFMFRRM</sequence>
<evidence type="ECO:0000313" key="4">
    <source>
        <dbReference type="EMBL" id="ETS76218.1"/>
    </source>
</evidence>
<feature type="transmembrane region" description="Helical" evidence="1">
    <location>
        <begin position="586"/>
        <end position="602"/>
    </location>
</feature>
<dbReference type="Pfam" id="PF16862">
    <property type="entry name" value="Glyco_hydro_79C"/>
    <property type="match status" value="1"/>
</dbReference>
<dbReference type="Gene3D" id="2.60.40.1180">
    <property type="entry name" value="Golgi alpha-mannosidase II"/>
    <property type="match status" value="1"/>
</dbReference>
<dbReference type="Proteomes" id="UP000030651">
    <property type="component" value="Unassembled WGS sequence"/>
</dbReference>
<keyword evidence="5" id="KW-1185">Reference proteome</keyword>
<accession>W3WQV1</accession>
<dbReference type="KEGG" id="pfy:PFICI_11605"/>
<dbReference type="PANTHER" id="PTHR36183">
    <property type="entry name" value="BETA-GLUCURONIDASE"/>
    <property type="match status" value="1"/>
</dbReference>
<evidence type="ECO:0000256" key="1">
    <source>
        <dbReference type="SAM" id="Phobius"/>
    </source>
</evidence>
<dbReference type="RefSeq" id="XP_007838377.1">
    <property type="nucleotide sequence ID" value="XM_007840186.1"/>
</dbReference>
<organism evidence="4 5">
    <name type="scientific">Pestalotiopsis fici (strain W106-1 / CGMCC3.15140)</name>
    <dbReference type="NCBI Taxonomy" id="1229662"/>
    <lineage>
        <taxon>Eukaryota</taxon>
        <taxon>Fungi</taxon>
        <taxon>Dikarya</taxon>
        <taxon>Ascomycota</taxon>
        <taxon>Pezizomycotina</taxon>
        <taxon>Sordariomycetes</taxon>
        <taxon>Xylariomycetidae</taxon>
        <taxon>Amphisphaeriales</taxon>
        <taxon>Sporocadaceae</taxon>
        <taxon>Pestalotiopsis</taxon>
    </lineage>
</organism>
<protein>
    <recommendedName>
        <fullName evidence="3">Beta-glucuronidase C-terminal domain-containing protein</fullName>
    </recommendedName>
</protein>
<dbReference type="HOGENOM" id="CLU_022148_1_0_1"/>
<gene>
    <name evidence="4" type="ORF">PFICI_11605</name>
</gene>
<proteinExistence type="predicted"/>
<dbReference type="OMA" id="GTTWNGI"/>
<dbReference type="InterPro" id="IPR052974">
    <property type="entry name" value="GH79_Enzymes"/>
</dbReference>
<dbReference type="GeneID" id="19276618"/>
<dbReference type="Gene3D" id="3.20.20.80">
    <property type="entry name" value="Glycosidases"/>
    <property type="match status" value="1"/>
</dbReference>
<keyword evidence="1" id="KW-0472">Membrane</keyword>
<dbReference type="InterPro" id="IPR017853">
    <property type="entry name" value="GH"/>
</dbReference>
<dbReference type="OrthoDB" id="2796951at2759"/>
<reference evidence="5" key="1">
    <citation type="journal article" date="2015" name="BMC Genomics">
        <title>Genomic and transcriptomic analysis of the endophytic fungus Pestalotiopsis fici reveals its lifestyle and high potential for synthesis of natural products.</title>
        <authorList>
            <person name="Wang X."/>
            <person name="Zhang X."/>
            <person name="Liu L."/>
            <person name="Xiang M."/>
            <person name="Wang W."/>
            <person name="Sun X."/>
            <person name="Che Y."/>
            <person name="Guo L."/>
            <person name="Liu G."/>
            <person name="Guo L."/>
            <person name="Wang C."/>
            <person name="Yin W.B."/>
            <person name="Stadler M."/>
            <person name="Zhang X."/>
            <person name="Liu X."/>
        </authorList>
    </citation>
    <scope>NUCLEOTIDE SEQUENCE [LARGE SCALE GENOMIC DNA]</scope>
    <source>
        <strain evidence="5">W106-1 / CGMCC3.15140</strain>
    </source>
</reference>
<keyword evidence="1" id="KW-1133">Transmembrane helix</keyword>
<keyword evidence="2" id="KW-0732">Signal</keyword>
<evidence type="ECO:0000313" key="5">
    <source>
        <dbReference type="Proteomes" id="UP000030651"/>
    </source>
</evidence>
<dbReference type="InterPro" id="IPR031728">
    <property type="entry name" value="GlcAase_C"/>
</dbReference>
<feature type="signal peptide" evidence="2">
    <location>
        <begin position="1"/>
        <end position="20"/>
    </location>
</feature>
<dbReference type="EMBL" id="KI912117">
    <property type="protein sequence ID" value="ETS76218.1"/>
    <property type="molecule type" value="Genomic_DNA"/>
</dbReference>
<feature type="chain" id="PRO_5004833762" description="Beta-glucuronidase C-terminal domain-containing protein" evidence="2">
    <location>
        <begin position="21"/>
        <end position="605"/>
    </location>
</feature>
<name>W3WQV1_PESFW</name>
<keyword evidence="1" id="KW-0812">Transmembrane</keyword>
<dbReference type="SUPFAM" id="SSF51445">
    <property type="entry name" value="(Trans)glycosidases"/>
    <property type="match status" value="1"/>
</dbReference>
<feature type="domain" description="Beta-glucuronidase C-terminal" evidence="3">
    <location>
        <begin position="421"/>
        <end position="527"/>
    </location>
</feature>
<dbReference type="AlphaFoldDB" id="W3WQV1"/>
<evidence type="ECO:0000256" key="2">
    <source>
        <dbReference type="SAM" id="SignalP"/>
    </source>
</evidence>
<dbReference type="PANTHER" id="PTHR36183:SF2">
    <property type="entry name" value="BETA-GLUCURONIDASE C-TERMINAL DOMAIN-CONTAINING PROTEIN"/>
    <property type="match status" value="1"/>
</dbReference>
<dbReference type="eggNOG" id="ENOG502QW09">
    <property type="taxonomic scope" value="Eukaryota"/>
</dbReference>
<evidence type="ECO:0000259" key="3">
    <source>
        <dbReference type="Pfam" id="PF16862"/>
    </source>
</evidence>
<dbReference type="InterPro" id="IPR013780">
    <property type="entry name" value="Glyco_hydro_b"/>
</dbReference>